<evidence type="ECO:0000313" key="2">
    <source>
        <dbReference type="Proteomes" id="UP000247702"/>
    </source>
</evidence>
<dbReference type="InterPro" id="IPR006553">
    <property type="entry name" value="Leu-rich_rpt_Cys-con_subtyp"/>
</dbReference>
<dbReference type="PANTHER" id="PTHR13318:SF95">
    <property type="entry name" value="F-BOX PROTEIN YLR352W"/>
    <property type="match status" value="1"/>
</dbReference>
<dbReference type="AlphaFoldDB" id="A0A2Z6QZR4"/>
<sequence>MHTVNLLEQLLPELLPFILKYLPECDLKNSRNINDVWEREANLEWHKRMEFLFGRIVQGNYTVKEYYSKLKECNLSKDYPEWLFKNLFIRGLLPENKFKVRLDGLLLLSLDEIVERLNKSLYPALYISRLWYRCGAPILWKRIELKWKNKCHSQLKKFMKIVCKRQKPVYSSNLTHLEISNYYLLSDKKFNGFSRIFPNIVHLDLNFSTGFGDKTLNRIAETYPNLKYPNLQKSGFVTFNGGGVTDKGLCAIARSCLKLEYLNISYRTEITWISICDIIHSCPRLQHLDFSYCGVTNEIIKEIGSSCLNLKYLKLEGCDVSKEAIGQLVSLNSNFHVEDFVCTITPPSLYDEIDTEIEEGYDEFIKEYGSRYEWDNERNPDEWRYWDDLFCTIKTYWGTKAVRNWKEKALKQFVHSLPNVRNPSSLFHVFIHSDAFYLSQILSLIKLPYCPHELRREIWPEGIEKFQCRLFIQGEESIVDYCLKAKKSNDIIKLCKGHFRSEFYSGLTQENMRCIAKNIYYRELVEMLIQAKKESVTGIITGFKDYISQSDIANLNGVQYLLRGIHWITNPSEGSPEQ</sequence>
<evidence type="ECO:0008006" key="3">
    <source>
        <dbReference type="Google" id="ProtNLM"/>
    </source>
</evidence>
<gene>
    <name evidence="1" type="ORF">RclHR1_01840036</name>
</gene>
<keyword evidence="2" id="KW-1185">Reference proteome</keyword>
<evidence type="ECO:0000313" key="1">
    <source>
        <dbReference type="EMBL" id="GBB91239.1"/>
    </source>
</evidence>
<name>A0A2Z6QZR4_9GLOM</name>
<organism evidence="1 2">
    <name type="scientific">Rhizophagus clarus</name>
    <dbReference type="NCBI Taxonomy" id="94130"/>
    <lineage>
        <taxon>Eukaryota</taxon>
        <taxon>Fungi</taxon>
        <taxon>Fungi incertae sedis</taxon>
        <taxon>Mucoromycota</taxon>
        <taxon>Glomeromycotina</taxon>
        <taxon>Glomeromycetes</taxon>
        <taxon>Glomerales</taxon>
        <taxon>Glomeraceae</taxon>
        <taxon>Rhizophagus</taxon>
    </lineage>
</organism>
<dbReference type="EMBL" id="BEXD01000935">
    <property type="protein sequence ID" value="GBB91239.1"/>
    <property type="molecule type" value="Genomic_DNA"/>
</dbReference>
<dbReference type="SMART" id="SM00367">
    <property type="entry name" value="LRR_CC"/>
    <property type="match status" value="4"/>
</dbReference>
<dbReference type="PANTHER" id="PTHR13318">
    <property type="entry name" value="PARTNER OF PAIRED, ISOFORM B-RELATED"/>
    <property type="match status" value="1"/>
</dbReference>
<protein>
    <recommendedName>
        <fullName evidence="3">F-box domain-containing protein</fullName>
    </recommendedName>
</protein>
<proteinExistence type="predicted"/>
<dbReference type="GO" id="GO:0031146">
    <property type="term" value="P:SCF-dependent proteasomal ubiquitin-dependent protein catabolic process"/>
    <property type="evidence" value="ECO:0007669"/>
    <property type="project" value="TreeGrafter"/>
</dbReference>
<accession>A0A2Z6QZR4</accession>
<comment type="caution">
    <text evidence="1">The sequence shown here is derived from an EMBL/GenBank/DDBJ whole genome shotgun (WGS) entry which is preliminary data.</text>
</comment>
<dbReference type="Gene3D" id="3.80.10.10">
    <property type="entry name" value="Ribonuclease Inhibitor"/>
    <property type="match status" value="1"/>
</dbReference>
<dbReference type="Proteomes" id="UP000247702">
    <property type="component" value="Unassembled WGS sequence"/>
</dbReference>
<dbReference type="GO" id="GO:0019005">
    <property type="term" value="C:SCF ubiquitin ligase complex"/>
    <property type="evidence" value="ECO:0007669"/>
    <property type="project" value="TreeGrafter"/>
</dbReference>
<dbReference type="SUPFAM" id="SSF52047">
    <property type="entry name" value="RNI-like"/>
    <property type="match status" value="1"/>
</dbReference>
<reference evidence="1 2" key="1">
    <citation type="submission" date="2017-11" db="EMBL/GenBank/DDBJ databases">
        <title>The genome of Rhizophagus clarus HR1 reveals common genetic basis of auxotrophy among arbuscular mycorrhizal fungi.</title>
        <authorList>
            <person name="Kobayashi Y."/>
        </authorList>
    </citation>
    <scope>NUCLEOTIDE SEQUENCE [LARGE SCALE GENOMIC DNA]</scope>
    <source>
        <strain evidence="1 2">HR1</strain>
    </source>
</reference>
<dbReference type="InterPro" id="IPR032675">
    <property type="entry name" value="LRR_dom_sf"/>
</dbReference>
<dbReference type="STRING" id="94130.A0A2Z6QZR4"/>